<feature type="transmembrane region" description="Helical" evidence="1">
    <location>
        <begin position="258"/>
        <end position="275"/>
    </location>
</feature>
<organism evidence="2 3">
    <name type="scientific">Flavobacterium ardleyense</name>
    <dbReference type="NCBI Taxonomy" id="2038737"/>
    <lineage>
        <taxon>Bacteria</taxon>
        <taxon>Pseudomonadati</taxon>
        <taxon>Bacteroidota</taxon>
        <taxon>Flavobacteriia</taxon>
        <taxon>Flavobacteriales</taxon>
        <taxon>Flavobacteriaceae</taxon>
        <taxon>Flavobacterium</taxon>
    </lineage>
</organism>
<protein>
    <submittedName>
        <fullName evidence="2">Uncharacterized protein</fullName>
    </submittedName>
</protein>
<evidence type="ECO:0000313" key="3">
    <source>
        <dbReference type="Proteomes" id="UP001597549"/>
    </source>
</evidence>
<sequence length="308" mass="35824">MKFQLTIILTLIFNSLLVAQVVEPDRFLEKGEIEYQTLLNQLSKSDLKLWESKLIEIQLESVKLTDSVETYKEIYTKINAEHLYSFKYLNVLYGYVLPRKVRTINNLSSKIIKDSILTKLIVKRDSLKISLSKYANTENASKFGRTFNKYLLASNELDEISKSRDTLLSITYQPQDNPYDKSYNIQHYVIYEWKNKISKLSELDNEFTNLKIELTSNEYSLIKEPNPVIPTIFQFATLLILISNLLVNFGFNSRTKIILYMVILSLITSVVLLFISEYTILNSAINIVVPGIMYLIYYKRNKSLANKE</sequence>
<dbReference type="EMBL" id="JBHUOL010000019">
    <property type="protein sequence ID" value="MFD2909669.1"/>
    <property type="molecule type" value="Genomic_DNA"/>
</dbReference>
<feature type="transmembrane region" description="Helical" evidence="1">
    <location>
        <begin position="232"/>
        <end position="251"/>
    </location>
</feature>
<name>A0ABW5Z9Z3_9FLAO</name>
<evidence type="ECO:0000256" key="1">
    <source>
        <dbReference type="SAM" id="Phobius"/>
    </source>
</evidence>
<evidence type="ECO:0000313" key="2">
    <source>
        <dbReference type="EMBL" id="MFD2909669.1"/>
    </source>
</evidence>
<accession>A0ABW5Z9Z3</accession>
<dbReference type="RefSeq" id="WP_379808406.1">
    <property type="nucleotide sequence ID" value="NZ_JBHUOL010000019.1"/>
</dbReference>
<keyword evidence="3" id="KW-1185">Reference proteome</keyword>
<keyword evidence="1" id="KW-1133">Transmembrane helix</keyword>
<proteinExistence type="predicted"/>
<dbReference type="Proteomes" id="UP001597549">
    <property type="component" value="Unassembled WGS sequence"/>
</dbReference>
<reference evidence="3" key="1">
    <citation type="journal article" date="2019" name="Int. J. Syst. Evol. Microbiol.">
        <title>The Global Catalogue of Microorganisms (GCM) 10K type strain sequencing project: providing services to taxonomists for standard genome sequencing and annotation.</title>
        <authorList>
            <consortium name="The Broad Institute Genomics Platform"/>
            <consortium name="The Broad Institute Genome Sequencing Center for Infectious Disease"/>
            <person name="Wu L."/>
            <person name="Ma J."/>
        </authorList>
    </citation>
    <scope>NUCLEOTIDE SEQUENCE [LARGE SCALE GENOMIC DNA]</scope>
    <source>
        <strain evidence="3">KCTC 52644</strain>
    </source>
</reference>
<feature type="transmembrane region" description="Helical" evidence="1">
    <location>
        <begin position="281"/>
        <end position="298"/>
    </location>
</feature>
<keyword evidence="1" id="KW-0472">Membrane</keyword>
<comment type="caution">
    <text evidence="2">The sequence shown here is derived from an EMBL/GenBank/DDBJ whole genome shotgun (WGS) entry which is preliminary data.</text>
</comment>
<gene>
    <name evidence="2" type="ORF">ACFSX9_13105</name>
</gene>
<keyword evidence="1" id="KW-0812">Transmembrane</keyword>